<dbReference type="InterPro" id="IPR000086">
    <property type="entry name" value="NUDIX_hydrolase_dom"/>
</dbReference>
<name>A0A1G9SRA2_9EURY</name>
<dbReference type="InterPro" id="IPR015797">
    <property type="entry name" value="NUDIX_hydrolase-like_dom_sf"/>
</dbReference>
<keyword evidence="5" id="KW-1185">Reference proteome</keyword>
<dbReference type="PROSITE" id="PS51462">
    <property type="entry name" value="NUDIX"/>
    <property type="match status" value="1"/>
</dbReference>
<keyword evidence="2" id="KW-0378">Hydrolase</keyword>
<proteinExistence type="predicted"/>
<evidence type="ECO:0000313" key="4">
    <source>
        <dbReference type="EMBL" id="SDM37867.1"/>
    </source>
</evidence>
<dbReference type="RefSeq" id="WP_089695837.1">
    <property type="nucleotide sequence ID" value="NZ_FNHL01000002.1"/>
</dbReference>
<reference evidence="5" key="1">
    <citation type="submission" date="2016-10" db="EMBL/GenBank/DDBJ databases">
        <authorList>
            <person name="Varghese N."/>
            <person name="Submissions S."/>
        </authorList>
    </citation>
    <scope>NUCLEOTIDE SEQUENCE [LARGE SCALE GENOMIC DNA]</scope>
    <source>
        <strain evidence="5">CGMCC 1.10119</strain>
    </source>
</reference>
<dbReference type="PROSITE" id="PS00893">
    <property type="entry name" value="NUDIX_BOX"/>
    <property type="match status" value="1"/>
</dbReference>
<evidence type="ECO:0000256" key="1">
    <source>
        <dbReference type="ARBA" id="ARBA00001946"/>
    </source>
</evidence>
<dbReference type="PANTHER" id="PTHR43046:SF14">
    <property type="entry name" value="MUTT_NUDIX FAMILY PROTEIN"/>
    <property type="match status" value="1"/>
</dbReference>
<dbReference type="CDD" id="cd02883">
    <property type="entry name" value="NUDIX_Hydrolase"/>
    <property type="match status" value="1"/>
</dbReference>
<dbReference type="InterPro" id="IPR020084">
    <property type="entry name" value="NUDIX_hydrolase_CS"/>
</dbReference>
<dbReference type="SUPFAM" id="SSF55811">
    <property type="entry name" value="Nudix"/>
    <property type="match status" value="1"/>
</dbReference>
<dbReference type="Pfam" id="PF00293">
    <property type="entry name" value="NUDIX"/>
    <property type="match status" value="1"/>
</dbReference>
<evidence type="ECO:0000259" key="3">
    <source>
        <dbReference type="PROSITE" id="PS51462"/>
    </source>
</evidence>
<dbReference type="OrthoDB" id="305824at2157"/>
<sequence length="189" mass="21076">MDKPARQALRDDAVEYVDGLVADVEERWGRIPSEGTFVFSAGTDTAFPETLDEFHDRFYPHAAGCVTRDGTGKLLAIRSATRETWESPGGAGEIMEPPEATARREVREETGVVPFLDRPLYTLTMELDFGYDETLPIPVFVFTGEPDEGTVLTPDIVETPEEVADIDWFEPAELPSGFRDRDLLQKHLG</sequence>
<dbReference type="Proteomes" id="UP000199451">
    <property type="component" value="Unassembled WGS sequence"/>
</dbReference>
<organism evidence="4 5">
    <name type="scientific">Halogranum gelatinilyticum</name>
    <dbReference type="NCBI Taxonomy" id="660521"/>
    <lineage>
        <taxon>Archaea</taxon>
        <taxon>Methanobacteriati</taxon>
        <taxon>Methanobacteriota</taxon>
        <taxon>Stenosarchaea group</taxon>
        <taxon>Halobacteria</taxon>
        <taxon>Halobacteriales</taxon>
        <taxon>Haloferacaceae</taxon>
    </lineage>
</organism>
<evidence type="ECO:0000313" key="5">
    <source>
        <dbReference type="Proteomes" id="UP000199451"/>
    </source>
</evidence>
<dbReference type="GO" id="GO:0016787">
    <property type="term" value="F:hydrolase activity"/>
    <property type="evidence" value="ECO:0007669"/>
    <property type="project" value="UniProtKB-KW"/>
</dbReference>
<evidence type="ECO:0000256" key="2">
    <source>
        <dbReference type="ARBA" id="ARBA00022801"/>
    </source>
</evidence>
<dbReference type="PANTHER" id="PTHR43046">
    <property type="entry name" value="GDP-MANNOSE MANNOSYL HYDROLASE"/>
    <property type="match status" value="1"/>
</dbReference>
<dbReference type="AlphaFoldDB" id="A0A1G9SRA2"/>
<feature type="domain" description="Nudix hydrolase" evidence="3">
    <location>
        <begin position="58"/>
        <end position="189"/>
    </location>
</feature>
<accession>A0A1G9SRA2</accession>
<dbReference type="EMBL" id="FNHL01000002">
    <property type="protein sequence ID" value="SDM37867.1"/>
    <property type="molecule type" value="Genomic_DNA"/>
</dbReference>
<comment type="cofactor">
    <cofactor evidence="1">
        <name>Mg(2+)</name>
        <dbReference type="ChEBI" id="CHEBI:18420"/>
    </cofactor>
</comment>
<gene>
    <name evidence="4" type="ORF">SAMN04487949_1461</name>
</gene>
<protein>
    <submittedName>
        <fullName evidence="4">ADP-ribose pyrophosphatase YjhB, NUDIX family</fullName>
    </submittedName>
</protein>
<dbReference type="Gene3D" id="3.90.79.10">
    <property type="entry name" value="Nucleoside Triphosphate Pyrophosphohydrolase"/>
    <property type="match status" value="1"/>
</dbReference>